<dbReference type="SMART" id="SM00382">
    <property type="entry name" value="AAA"/>
    <property type="match status" value="2"/>
</dbReference>
<dbReference type="InterPro" id="IPR017871">
    <property type="entry name" value="ABC_transporter-like_CS"/>
</dbReference>
<dbReference type="EMBL" id="DSJL01000011">
    <property type="protein sequence ID" value="HEF65338.1"/>
    <property type="molecule type" value="Genomic_DNA"/>
</dbReference>
<dbReference type="SUPFAM" id="SSF52540">
    <property type="entry name" value="P-loop containing nucleoside triphosphate hydrolases"/>
    <property type="match status" value="2"/>
</dbReference>
<dbReference type="InterPro" id="IPR032781">
    <property type="entry name" value="ABC_tran_Xtn"/>
</dbReference>
<dbReference type="Gene3D" id="1.10.287.380">
    <property type="entry name" value="Valyl-tRNA synthetase, C-terminal domain"/>
    <property type="match status" value="1"/>
</dbReference>
<keyword evidence="2 5" id="KW-0067">ATP-binding</keyword>
<protein>
    <submittedName>
        <fullName evidence="5">ABC transporter ATP-binding protein</fullName>
    </submittedName>
</protein>
<feature type="compositionally biased region" description="Basic and acidic residues" evidence="3">
    <location>
        <begin position="529"/>
        <end position="548"/>
    </location>
</feature>
<dbReference type="Pfam" id="PF12848">
    <property type="entry name" value="ABC_tran_Xtn"/>
    <property type="match status" value="1"/>
</dbReference>
<dbReference type="InterPro" id="IPR037118">
    <property type="entry name" value="Val-tRNA_synth_C_sf"/>
</dbReference>
<feature type="domain" description="ABC transporter" evidence="4">
    <location>
        <begin position="328"/>
        <end position="539"/>
    </location>
</feature>
<feature type="region of interest" description="Disordered" evidence="3">
    <location>
        <begin position="529"/>
        <end position="562"/>
    </location>
</feature>
<dbReference type="PROSITE" id="PS50893">
    <property type="entry name" value="ABC_TRANSPORTER_2"/>
    <property type="match status" value="2"/>
</dbReference>
<sequence length="635" mass="71466">MPETILTVDSVSKHYGAYELFQGVRFHLLERDRVALVGPNGAGKSTLLRIVAGLEQPDSGRIIAQRGLRIGYLPQEPAVPSGRSVLEAALDALSHVRALGEELATLAAALATVHDPAEQARLLTTYERVSTRFEAAGGYDLDVRARQVLAGLGFRDEELLQPVEQLSGGQRTRLALARALLADPNLLLLDEPTNHLDLEALAWLERFLQRFRGTVLVVAHDRYFLDQVTTRTLELSFGRLEEYPGNYSQYLVLRAQRFAERLAAYEAQQEYIRKEEAFIQRYRAGQRAREARGRATKLTRLERLERPREIERLQLRLTQGGQSGRTILTTTPLVIGYPNRQLFRTPELVVQRGERIAIIGPNGVGKTTLLRTLLGQLPPLAGTIRFGQGVKPAYLAQEPRFDEERTVLETLLRRHALSEREARNFAARFLFEGDEVFKPVSALSGGERRRLALALLALERANVLLLDEPTNHLDLPSREALEAVLADFEGTILFVSHDRYLIDRLATTVWAIEGDELVVSLGNFTDYQRRRTAERPEPPRTTTLDRGRSAPPRAASRRSPRQVERELAQVEHMIEELEERAQQLAEDLDEATARQDVEAIAELGAAYETVMRDLEQAYARWEMLQEELAGLHVGG</sequence>
<dbReference type="PANTHER" id="PTHR42855:SF2">
    <property type="entry name" value="DRUG RESISTANCE ABC TRANSPORTER,ATP-BINDING PROTEIN"/>
    <property type="match status" value="1"/>
</dbReference>
<evidence type="ECO:0000259" key="4">
    <source>
        <dbReference type="PROSITE" id="PS50893"/>
    </source>
</evidence>
<dbReference type="InterPro" id="IPR032524">
    <property type="entry name" value="ABC_tran_C"/>
</dbReference>
<dbReference type="GO" id="GO:0005524">
    <property type="term" value="F:ATP binding"/>
    <property type="evidence" value="ECO:0007669"/>
    <property type="project" value="UniProtKB-KW"/>
</dbReference>
<gene>
    <name evidence="5" type="ORF">ENP47_07050</name>
</gene>
<evidence type="ECO:0000256" key="2">
    <source>
        <dbReference type="ARBA" id="ARBA00022840"/>
    </source>
</evidence>
<evidence type="ECO:0000256" key="1">
    <source>
        <dbReference type="ARBA" id="ARBA00022741"/>
    </source>
</evidence>
<proteinExistence type="predicted"/>
<dbReference type="Pfam" id="PF00005">
    <property type="entry name" value="ABC_tran"/>
    <property type="match status" value="2"/>
</dbReference>
<dbReference type="GO" id="GO:0003677">
    <property type="term" value="F:DNA binding"/>
    <property type="evidence" value="ECO:0007669"/>
    <property type="project" value="InterPro"/>
</dbReference>
<reference evidence="5" key="1">
    <citation type="journal article" date="2020" name="mSystems">
        <title>Genome- and Community-Level Interaction Insights into Carbon Utilization and Element Cycling Functions of Hydrothermarchaeota in Hydrothermal Sediment.</title>
        <authorList>
            <person name="Zhou Z."/>
            <person name="Liu Y."/>
            <person name="Xu W."/>
            <person name="Pan J."/>
            <person name="Luo Z.H."/>
            <person name="Li M."/>
        </authorList>
    </citation>
    <scope>NUCLEOTIDE SEQUENCE [LARGE SCALE GENOMIC DNA]</scope>
    <source>
        <strain evidence="5">SpSt-222</strain>
    </source>
</reference>
<dbReference type="Gene3D" id="3.40.50.300">
    <property type="entry name" value="P-loop containing nucleotide triphosphate hydrolases"/>
    <property type="match status" value="2"/>
</dbReference>
<dbReference type="InterPro" id="IPR003439">
    <property type="entry name" value="ABC_transporter-like_ATP-bd"/>
</dbReference>
<organism evidence="5">
    <name type="scientific">Thermomicrobium roseum</name>
    <dbReference type="NCBI Taxonomy" id="500"/>
    <lineage>
        <taxon>Bacteria</taxon>
        <taxon>Pseudomonadati</taxon>
        <taxon>Thermomicrobiota</taxon>
        <taxon>Thermomicrobia</taxon>
        <taxon>Thermomicrobiales</taxon>
        <taxon>Thermomicrobiaceae</taxon>
        <taxon>Thermomicrobium</taxon>
    </lineage>
</organism>
<dbReference type="GO" id="GO:0016887">
    <property type="term" value="F:ATP hydrolysis activity"/>
    <property type="evidence" value="ECO:0007669"/>
    <property type="project" value="InterPro"/>
</dbReference>
<name>A0A7C1JKF8_THERO</name>
<dbReference type="InterPro" id="IPR051309">
    <property type="entry name" value="ABCF_ATPase"/>
</dbReference>
<comment type="caution">
    <text evidence="5">The sequence shown here is derived from an EMBL/GenBank/DDBJ whole genome shotgun (WGS) entry which is preliminary data.</text>
</comment>
<evidence type="ECO:0000313" key="5">
    <source>
        <dbReference type="EMBL" id="HEF65338.1"/>
    </source>
</evidence>
<evidence type="ECO:0000256" key="3">
    <source>
        <dbReference type="SAM" id="MobiDB-lite"/>
    </source>
</evidence>
<dbReference type="PROSITE" id="PS00211">
    <property type="entry name" value="ABC_TRANSPORTER_1"/>
    <property type="match status" value="2"/>
</dbReference>
<dbReference type="AlphaFoldDB" id="A0A7C1JKF8"/>
<dbReference type="CDD" id="cd03221">
    <property type="entry name" value="ABCF_EF-3"/>
    <property type="match status" value="2"/>
</dbReference>
<dbReference type="InterPro" id="IPR027417">
    <property type="entry name" value="P-loop_NTPase"/>
</dbReference>
<dbReference type="PANTHER" id="PTHR42855">
    <property type="entry name" value="ABC TRANSPORTER ATP-BINDING SUBUNIT"/>
    <property type="match status" value="1"/>
</dbReference>
<dbReference type="FunFam" id="3.40.50.300:FF:000011">
    <property type="entry name" value="Putative ABC transporter ATP-binding component"/>
    <property type="match status" value="1"/>
</dbReference>
<feature type="domain" description="ABC transporter" evidence="4">
    <location>
        <begin position="6"/>
        <end position="262"/>
    </location>
</feature>
<dbReference type="Pfam" id="PF16326">
    <property type="entry name" value="ABC_tran_CTD"/>
    <property type="match status" value="1"/>
</dbReference>
<accession>A0A7C1JKF8</accession>
<keyword evidence="1" id="KW-0547">Nucleotide-binding</keyword>
<dbReference type="InterPro" id="IPR003593">
    <property type="entry name" value="AAA+_ATPase"/>
</dbReference>